<dbReference type="CDD" id="cd00056">
    <property type="entry name" value="ENDO3c"/>
    <property type="match status" value="1"/>
</dbReference>
<evidence type="ECO:0000256" key="12">
    <source>
        <dbReference type="ARBA" id="ARBA00023204"/>
    </source>
</evidence>
<dbReference type="Gene3D" id="1.10.1670.10">
    <property type="entry name" value="Helix-hairpin-Helix base-excision DNA repair enzymes (C-terminal)"/>
    <property type="match status" value="1"/>
</dbReference>
<dbReference type="GO" id="GO:0035485">
    <property type="term" value="F:adenine/guanine mispair binding"/>
    <property type="evidence" value="ECO:0007669"/>
    <property type="project" value="TreeGrafter"/>
</dbReference>
<evidence type="ECO:0000256" key="4">
    <source>
        <dbReference type="ARBA" id="ARBA00012045"/>
    </source>
</evidence>
<dbReference type="Pfam" id="PF00633">
    <property type="entry name" value="HHH"/>
    <property type="match status" value="1"/>
</dbReference>
<dbReference type="PANTHER" id="PTHR42944">
    <property type="entry name" value="ADENINE DNA GLYCOSYLASE"/>
    <property type="match status" value="1"/>
</dbReference>
<dbReference type="InterPro" id="IPR044298">
    <property type="entry name" value="MIG/MutY"/>
</dbReference>
<feature type="region of interest" description="Disordered" evidence="14">
    <location>
        <begin position="305"/>
        <end position="340"/>
    </location>
</feature>
<comment type="caution">
    <text evidence="16">The sequence shown here is derived from an EMBL/GenBank/DDBJ whole genome shotgun (WGS) entry which is preliminary data.</text>
</comment>
<dbReference type="GO" id="GO:0000701">
    <property type="term" value="F:purine-specific mismatch base pair DNA N-glycosylase activity"/>
    <property type="evidence" value="ECO:0007669"/>
    <property type="project" value="UniProtKB-EC"/>
</dbReference>
<evidence type="ECO:0000256" key="6">
    <source>
        <dbReference type="ARBA" id="ARBA00022485"/>
    </source>
</evidence>
<evidence type="ECO:0000313" key="16">
    <source>
        <dbReference type="EMBL" id="REF37052.1"/>
    </source>
</evidence>
<dbReference type="InterPro" id="IPR004036">
    <property type="entry name" value="Endonuclease-III-like_CS2"/>
</dbReference>
<keyword evidence="11" id="KW-0411">Iron-sulfur</keyword>
<dbReference type="PROSITE" id="PS01155">
    <property type="entry name" value="ENDONUCLEASE_III_2"/>
    <property type="match status" value="1"/>
</dbReference>
<evidence type="ECO:0000256" key="11">
    <source>
        <dbReference type="ARBA" id="ARBA00023014"/>
    </source>
</evidence>
<evidence type="ECO:0000256" key="9">
    <source>
        <dbReference type="ARBA" id="ARBA00022801"/>
    </source>
</evidence>
<evidence type="ECO:0000256" key="5">
    <source>
        <dbReference type="ARBA" id="ARBA00022023"/>
    </source>
</evidence>
<evidence type="ECO:0000256" key="8">
    <source>
        <dbReference type="ARBA" id="ARBA00022763"/>
    </source>
</evidence>
<keyword evidence="17" id="KW-1185">Reference proteome</keyword>
<dbReference type="SMART" id="SM00478">
    <property type="entry name" value="ENDO3c"/>
    <property type="match status" value="1"/>
</dbReference>
<dbReference type="SUPFAM" id="SSF48150">
    <property type="entry name" value="DNA-glycosylase"/>
    <property type="match status" value="1"/>
</dbReference>
<sequence>MPTSSPPTPSLPAPSLPGSSLHGPVLTWYAGHARDLPWRRPGTTPWGVLVSEVMLQQTPVRRVLPAYEAWLARWPAPAALAADPPGEAVRQWGRLGYPRRALRLHAAAVAMVERHDGQVPSAYEDLLALPGVGSYTAAAVASFAFGQRHAVLDTNVRRVLARLLDGREYPPPTLTAAERRAAEALLPDDPALAPRWSVAVMEIGALVCTASNPRCDVCPIARHCAWRLAGRPAYDGPPRRRQLYEGTDRQCRGRLLRVLREARDPVPRAQLEAVWPDAVQRERALDSLVADGLVEPLDHDRYRLPQGRMVAERRPERAGARRLAATSPDEGYPPNRRSSS</sequence>
<evidence type="ECO:0000256" key="1">
    <source>
        <dbReference type="ARBA" id="ARBA00000843"/>
    </source>
</evidence>
<dbReference type="InterPro" id="IPR000445">
    <property type="entry name" value="HhH_motif"/>
</dbReference>
<dbReference type="InterPro" id="IPR011257">
    <property type="entry name" value="DNA_glycosylase"/>
</dbReference>
<organism evidence="16 17">
    <name type="scientific">Thermasporomyces composti</name>
    <dbReference type="NCBI Taxonomy" id="696763"/>
    <lineage>
        <taxon>Bacteria</taxon>
        <taxon>Bacillati</taxon>
        <taxon>Actinomycetota</taxon>
        <taxon>Actinomycetes</taxon>
        <taxon>Propionibacteriales</taxon>
        <taxon>Nocardioidaceae</taxon>
        <taxon>Thermasporomyces</taxon>
    </lineage>
</organism>
<reference evidence="16 17" key="1">
    <citation type="submission" date="2018-08" db="EMBL/GenBank/DDBJ databases">
        <title>Sequencing the genomes of 1000 actinobacteria strains.</title>
        <authorList>
            <person name="Klenk H.-P."/>
        </authorList>
    </citation>
    <scope>NUCLEOTIDE SEQUENCE [LARGE SCALE GENOMIC DNA]</scope>
    <source>
        <strain evidence="16 17">DSM 22891</strain>
    </source>
</reference>
<proteinExistence type="inferred from homology"/>
<dbReference type="SMART" id="SM00525">
    <property type="entry name" value="FES"/>
    <property type="match status" value="1"/>
</dbReference>
<name>A0A3D9V5H3_THECX</name>
<dbReference type="GO" id="GO:0006298">
    <property type="term" value="P:mismatch repair"/>
    <property type="evidence" value="ECO:0007669"/>
    <property type="project" value="TreeGrafter"/>
</dbReference>
<dbReference type="Proteomes" id="UP000256485">
    <property type="component" value="Unassembled WGS sequence"/>
</dbReference>
<keyword evidence="9" id="KW-0378">Hydrolase</keyword>
<dbReference type="GO" id="GO:0032357">
    <property type="term" value="F:oxidized purine DNA binding"/>
    <property type="evidence" value="ECO:0007669"/>
    <property type="project" value="TreeGrafter"/>
</dbReference>
<dbReference type="AlphaFoldDB" id="A0A3D9V5H3"/>
<keyword evidence="8" id="KW-0227">DNA damage</keyword>
<dbReference type="InterPro" id="IPR003265">
    <property type="entry name" value="HhH-GPD_domain"/>
</dbReference>
<dbReference type="GO" id="GO:0034039">
    <property type="term" value="F:8-oxo-7,8-dihydroguanine DNA N-glycosylase activity"/>
    <property type="evidence" value="ECO:0007669"/>
    <property type="project" value="TreeGrafter"/>
</dbReference>
<evidence type="ECO:0000256" key="7">
    <source>
        <dbReference type="ARBA" id="ARBA00022723"/>
    </source>
</evidence>
<comment type="catalytic activity">
    <reaction evidence="1">
        <text>Hydrolyzes free adenine bases from 7,8-dihydro-8-oxoguanine:adenine mismatched double-stranded DNA, leaving an apurinic site.</text>
        <dbReference type="EC" id="3.2.2.31"/>
    </reaction>
</comment>
<gene>
    <name evidence="16" type="ORF">DFJ64_2488</name>
</gene>
<feature type="domain" description="HhH-GPD" evidence="15">
    <location>
        <begin position="54"/>
        <end position="206"/>
    </location>
</feature>
<evidence type="ECO:0000256" key="3">
    <source>
        <dbReference type="ARBA" id="ARBA00008343"/>
    </source>
</evidence>
<dbReference type="GO" id="GO:0006284">
    <property type="term" value="P:base-excision repair"/>
    <property type="evidence" value="ECO:0007669"/>
    <property type="project" value="InterPro"/>
</dbReference>
<dbReference type="RefSeq" id="WP_115850584.1">
    <property type="nucleotide sequence ID" value="NZ_QTUC01000001.1"/>
</dbReference>
<evidence type="ECO:0000256" key="14">
    <source>
        <dbReference type="SAM" id="MobiDB-lite"/>
    </source>
</evidence>
<dbReference type="InterPro" id="IPR003651">
    <property type="entry name" value="Endonuclease3_FeS-loop_motif"/>
</dbReference>
<comment type="cofactor">
    <cofactor evidence="2">
        <name>[4Fe-4S] cluster</name>
        <dbReference type="ChEBI" id="CHEBI:49883"/>
    </cofactor>
</comment>
<evidence type="ECO:0000313" key="17">
    <source>
        <dbReference type="Proteomes" id="UP000256485"/>
    </source>
</evidence>
<dbReference type="InterPro" id="IPR023170">
    <property type="entry name" value="HhH_base_excis_C"/>
</dbReference>
<accession>A0A3D9V5H3</accession>
<dbReference type="GO" id="GO:0046872">
    <property type="term" value="F:metal ion binding"/>
    <property type="evidence" value="ECO:0007669"/>
    <property type="project" value="UniProtKB-KW"/>
</dbReference>
<evidence type="ECO:0000256" key="13">
    <source>
        <dbReference type="ARBA" id="ARBA00023295"/>
    </source>
</evidence>
<dbReference type="Pfam" id="PF00730">
    <property type="entry name" value="HhH-GPD"/>
    <property type="match status" value="1"/>
</dbReference>
<comment type="similarity">
    <text evidence="3">Belongs to the Nth/MutY family.</text>
</comment>
<keyword evidence="13" id="KW-0326">Glycosidase</keyword>
<evidence type="ECO:0000259" key="15">
    <source>
        <dbReference type="SMART" id="SM00478"/>
    </source>
</evidence>
<keyword evidence="10" id="KW-0408">Iron</keyword>
<dbReference type="FunFam" id="1.10.340.30:FF:000003">
    <property type="entry name" value="A/G-specific adenine glycosylase"/>
    <property type="match status" value="1"/>
</dbReference>
<keyword evidence="12" id="KW-0234">DNA repair</keyword>
<dbReference type="PROSITE" id="PS00764">
    <property type="entry name" value="ENDONUCLEASE_III_1"/>
    <property type="match status" value="1"/>
</dbReference>
<keyword evidence="7" id="KW-0479">Metal-binding</keyword>
<dbReference type="InterPro" id="IPR004035">
    <property type="entry name" value="Endouclease-III_FeS-bd_BS"/>
</dbReference>
<dbReference type="PANTHER" id="PTHR42944:SF1">
    <property type="entry name" value="ADENINE DNA GLYCOSYLASE"/>
    <property type="match status" value="1"/>
</dbReference>
<dbReference type="Gene3D" id="1.10.340.30">
    <property type="entry name" value="Hypothetical protein, domain 2"/>
    <property type="match status" value="1"/>
</dbReference>
<feature type="compositionally biased region" description="Basic and acidic residues" evidence="14">
    <location>
        <begin position="310"/>
        <end position="319"/>
    </location>
</feature>
<dbReference type="OrthoDB" id="9802365at2"/>
<dbReference type="EC" id="3.2.2.31" evidence="4"/>
<evidence type="ECO:0000256" key="2">
    <source>
        <dbReference type="ARBA" id="ARBA00001966"/>
    </source>
</evidence>
<dbReference type="GO" id="GO:0051539">
    <property type="term" value="F:4 iron, 4 sulfur cluster binding"/>
    <property type="evidence" value="ECO:0007669"/>
    <property type="project" value="UniProtKB-KW"/>
</dbReference>
<protein>
    <recommendedName>
        <fullName evidence="5">Adenine DNA glycosylase</fullName>
        <ecNumber evidence="4">3.2.2.31</ecNumber>
    </recommendedName>
</protein>
<dbReference type="Pfam" id="PF10576">
    <property type="entry name" value="EndIII_4Fe-2S"/>
    <property type="match status" value="1"/>
</dbReference>
<evidence type="ECO:0000256" key="10">
    <source>
        <dbReference type="ARBA" id="ARBA00023004"/>
    </source>
</evidence>
<keyword evidence="6" id="KW-0004">4Fe-4S</keyword>
<dbReference type="EMBL" id="QTUC01000001">
    <property type="protein sequence ID" value="REF37052.1"/>
    <property type="molecule type" value="Genomic_DNA"/>
</dbReference>